<feature type="non-terminal residue" evidence="1">
    <location>
        <position position="1"/>
    </location>
</feature>
<keyword evidence="2" id="KW-1185">Reference proteome</keyword>
<name>A0A392TT10_9FABA</name>
<reference evidence="1 2" key="1">
    <citation type="journal article" date="2018" name="Front. Plant Sci.">
        <title>Red Clover (Trifolium pratense) and Zigzag Clover (T. medium) - A Picture of Genomic Similarities and Differences.</title>
        <authorList>
            <person name="Dluhosova J."/>
            <person name="Istvanek J."/>
            <person name="Nedelnik J."/>
            <person name="Repkova J."/>
        </authorList>
    </citation>
    <scope>NUCLEOTIDE SEQUENCE [LARGE SCALE GENOMIC DNA]</scope>
    <source>
        <strain evidence="2">cv. 10/8</strain>
        <tissue evidence="1">Leaf</tissue>
    </source>
</reference>
<evidence type="ECO:0000313" key="2">
    <source>
        <dbReference type="Proteomes" id="UP000265520"/>
    </source>
</evidence>
<dbReference type="AlphaFoldDB" id="A0A392TT10"/>
<comment type="caution">
    <text evidence="1">The sequence shown here is derived from an EMBL/GenBank/DDBJ whole genome shotgun (WGS) entry which is preliminary data.</text>
</comment>
<accession>A0A392TT10</accession>
<sequence>IDAPHNSSANVKSYIASKVVDATIES</sequence>
<dbReference type="Proteomes" id="UP000265520">
    <property type="component" value="Unassembled WGS sequence"/>
</dbReference>
<organism evidence="1 2">
    <name type="scientific">Trifolium medium</name>
    <dbReference type="NCBI Taxonomy" id="97028"/>
    <lineage>
        <taxon>Eukaryota</taxon>
        <taxon>Viridiplantae</taxon>
        <taxon>Streptophyta</taxon>
        <taxon>Embryophyta</taxon>
        <taxon>Tracheophyta</taxon>
        <taxon>Spermatophyta</taxon>
        <taxon>Magnoliopsida</taxon>
        <taxon>eudicotyledons</taxon>
        <taxon>Gunneridae</taxon>
        <taxon>Pentapetalae</taxon>
        <taxon>rosids</taxon>
        <taxon>fabids</taxon>
        <taxon>Fabales</taxon>
        <taxon>Fabaceae</taxon>
        <taxon>Papilionoideae</taxon>
        <taxon>50 kb inversion clade</taxon>
        <taxon>NPAAA clade</taxon>
        <taxon>Hologalegina</taxon>
        <taxon>IRL clade</taxon>
        <taxon>Trifolieae</taxon>
        <taxon>Trifolium</taxon>
    </lineage>
</organism>
<evidence type="ECO:0000313" key="1">
    <source>
        <dbReference type="EMBL" id="MCI63834.1"/>
    </source>
</evidence>
<proteinExistence type="predicted"/>
<protein>
    <submittedName>
        <fullName evidence="1">Uncharacterized protein</fullName>
    </submittedName>
</protein>
<dbReference type="EMBL" id="LXQA010644474">
    <property type="protein sequence ID" value="MCI63834.1"/>
    <property type="molecule type" value="Genomic_DNA"/>
</dbReference>